<gene>
    <name evidence="1" type="ORF">EVAR_8194_1</name>
</gene>
<dbReference type="SUPFAM" id="SSF50814">
    <property type="entry name" value="Lipocalins"/>
    <property type="match status" value="1"/>
</dbReference>
<dbReference type="AlphaFoldDB" id="A0A4C1TIK6"/>
<dbReference type="PROSITE" id="PS00213">
    <property type="entry name" value="LIPOCALIN"/>
    <property type="match status" value="1"/>
</dbReference>
<dbReference type="InterPro" id="IPR012674">
    <property type="entry name" value="Calycin"/>
</dbReference>
<comment type="caution">
    <text evidence="1">The sequence shown here is derived from an EMBL/GenBank/DDBJ whole genome shotgun (WGS) entry which is preliminary data.</text>
</comment>
<evidence type="ECO:0008006" key="3">
    <source>
        <dbReference type="Google" id="ProtNLM"/>
    </source>
</evidence>
<proteinExistence type="predicted"/>
<reference evidence="1 2" key="1">
    <citation type="journal article" date="2019" name="Commun. Biol.">
        <title>The bagworm genome reveals a unique fibroin gene that provides high tensile strength.</title>
        <authorList>
            <person name="Kono N."/>
            <person name="Nakamura H."/>
            <person name="Ohtoshi R."/>
            <person name="Tomita M."/>
            <person name="Numata K."/>
            <person name="Arakawa K."/>
        </authorList>
    </citation>
    <scope>NUCLEOTIDE SEQUENCE [LARGE SCALE GENOMIC DNA]</scope>
</reference>
<protein>
    <recommendedName>
        <fullName evidence="3">Apolipoprotein D</fullName>
    </recommendedName>
</protein>
<dbReference type="OrthoDB" id="565904at2759"/>
<dbReference type="InterPro" id="IPR022272">
    <property type="entry name" value="Lipocalin_CS"/>
</dbReference>
<dbReference type="Proteomes" id="UP000299102">
    <property type="component" value="Unassembled WGS sequence"/>
</dbReference>
<dbReference type="Gene3D" id="2.40.128.20">
    <property type="match status" value="1"/>
</dbReference>
<keyword evidence="2" id="KW-1185">Reference proteome</keyword>
<sequence>MNKREYSVNEANALARQRLPIPLAGTVKAPTRPQQPDLLRKDRRCYHLALLEMSILRSIAVFLCGFSFRICVAQVPFLGNCPDVRVMPAFDPSRYLGKWYEAERYFAVFQLEANASLPTTGKRIME</sequence>
<evidence type="ECO:0000313" key="1">
    <source>
        <dbReference type="EMBL" id="GBP13267.1"/>
    </source>
</evidence>
<name>A0A4C1TIK6_EUMVA</name>
<evidence type="ECO:0000313" key="2">
    <source>
        <dbReference type="Proteomes" id="UP000299102"/>
    </source>
</evidence>
<dbReference type="EMBL" id="BGZK01000056">
    <property type="protein sequence ID" value="GBP13267.1"/>
    <property type="molecule type" value="Genomic_DNA"/>
</dbReference>
<dbReference type="STRING" id="151549.A0A4C1TIK6"/>
<organism evidence="1 2">
    <name type="scientific">Eumeta variegata</name>
    <name type="common">Bagworm moth</name>
    <name type="synonym">Eumeta japonica</name>
    <dbReference type="NCBI Taxonomy" id="151549"/>
    <lineage>
        <taxon>Eukaryota</taxon>
        <taxon>Metazoa</taxon>
        <taxon>Ecdysozoa</taxon>
        <taxon>Arthropoda</taxon>
        <taxon>Hexapoda</taxon>
        <taxon>Insecta</taxon>
        <taxon>Pterygota</taxon>
        <taxon>Neoptera</taxon>
        <taxon>Endopterygota</taxon>
        <taxon>Lepidoptera</taxon>
        <taxon>Glossata</taxon>
        <taxon>Ditrysia</taxon>
        <taxon>Tineoidea</taxon>
        <taxon>Psychidae</taxon>
        <taxon>Oiketicinae</taxon>
        <taxon>Eumeta</taxon>
    </lineage>
</organism>
<accession>A0A4C1TIK6</accession>